<reference evidence="2 3" key="1">
    <citation type="submission" date="2018-09" db="EMBL/GenBank/DDBJ databases">
        <title>Nocardia yunnanensis sp. nov., an actinomycete isolated from a soil sample.</title>
        <authorList>
            <person name="Zhang J."/>
        </authorList>
    </citation>
    <scope>NUCLEOTIDE SEQUENCE [LARGE SCALE GENOMIC DNA]</scope>
    <source>
        <strain evidence="2 3">CFHS0054</strain>
    </source>
</reference>
<name>A0A386ZLQ9_9NOCA</name>
<accession>A0A386ZLQ9</accession>
<evidence type="ECO:0000313" key="2">
    <source>
        <dbReference type="EMBL" id="AYF77515.1"/>
    </source>
</evidence>
<dbReference type="InterPro" id="IPR029058">
    <property type="entry name" value="AB_hydrolase_fold"/>
</dbReference>
<evidence type="ECO:0000256" key="1">
    <source>
        <dbReference type="SAM" id="SignalP"/>
    </source>
</evidence>
<dbReference type="Proteomes" id="UP000267164">
    <property type="component" value="Chromosome"/>
</dbReference>
<proteinExistence type="predicted"/>
<dbReference type="AlphaFoldDB" id="A0A386ZLQ9"/>
<dbReference type="InterPro" id="IPR000801">
    <property type="entry name" value="Esterase-like"/>
</dbReference>
<organism evidence="2 3">
    <name type="scientific">Nocardia yunnanensis</name>
    <dbReference type="NCBI Taxonomy" id="2382165"/>
    <lineage>
        <taxon>Bacteria</taxon>
        <taxon>Bacillati</taxon>
        <taxon>Actinomycetota</taxon>
        <taxon>Actinomycetes</taxon>
        <taxon>Mycobacteriales</taxon>
        <taxon>Nocardiaceae</taxon>
        <taxon>Nocardia</taxon>
    </lineage>
</organism>
<dbReference type="EMBL" id="CP032568">
    <property type="protein sequence ID" value="AYF77515.1"/>
    <property type="molecule type" value="Genomic_DNA"/>
</dbReference>
<dbReference type="Gene3D" id="3.40.50.1820">
    <property type="entry name" value="alpha/beta hydrolase"/>
    <property type="match status" value="1"/>
</dbReference>
<feature type="chain" id="PRO_5017373769" evidence="1">
    <location>
        <begin position="41"/>
        <end position="364"/>
    </location>
</feature>
<dbReference type="OrthoDB" id="4510758at2"/>
<protein>
    <submittedName>
        <fullName evidence="2">Esterase family protein</fullName>
    </submittedName>
</protein>
<keyword evidence="3" id="KW-1185">Reference proteome</keyword>
<dbReference type="Pfam" id="PF00756">
    <property type="entry name" value="Esterase"/>
    <property type="match status" value="1"/>
</dbReference>
<evidence type="ECO:0000313" key="3">
    <source>
        <dbReference type="Proteomes" id="UP000267164"/>
    </source>
</evidence>
<dbReference type="PANTHER" id="PTHR48098:SF1">
    <property type="entry name" value="DIACYLGLYCEROL ACYLTRANSFERASE_MYCOLYLTRANSFERASE AG85A"/>
    <property type="match status" value="1"/>
</dbReference>
<sequence length="364" mass="38474">MAECVSPPKPGGAVGYRLRRAVCAGWVAVAAAALPVCAHAGPDDPIVESGALLSDPVSADGSRVLSVEVKDERDLALEVYSAAMDKPVHLDVLRPADTSVPRPTLYLLNGTNAGVDQKNWHDQVPEVFDFLGAQDVNVIVPRGGLASYYTDWRAPDPKLGVNKWKTFFTEELPPLIDAGLGTDGVNAIAGVSMSATPALNLAITKPGLFKAVATYSGCAQTSDLAGQAFARIVVASEGGDADNMYGPVGDPMWADNDPYLHADRLRGLGLFLSSGNGIPGQYDVVDGRFVLDPGIDGYLEHLLYDGTIEAATGYCTRNLAARLADLGIPATVDLPPDGTHSWGVFRDELYKSWPVLTKGLGLTK</sequence>
<dbReference type="PANTHER" id="PTHR48098">
    <property type="entry name" value="ENTEROCHELIN ESTERASE-RELATED"/>
    <property type="match status" value="1"/>
</dbReference>
<gene>
    <name evidence="2" type="ORF">D7D52_31055</name>
</gene>
<dbReference type="SUPFAM" id="SSF53474">
    <property type="entry name" value="alpha/beta-Hydrolases"/>
    <property type="match status" value="1"/>
</dbReference>
<feature type="signal peptide" evidence="1">
    <location>
        <begin position="1"/>
        <end position="40"/>
    </location>
</feature>
<keyword evidence="1" id="KW-0732">Signal</keyword>
<dbReference type="InterPro" id="IPR050583">
    <property type="entry name" value="Mycobacterial_A85_antigen"/>
</dbReference>
<dbReference type="KEGG" id="nyu:D7D52_31055"/>
<dbReference type="GO" id="GO:0016747">
    <property type="term" value="F:acyltransferase activity, transferring groups other than amino-acyl groups"/>
    <property type="evidence" value="ECO:0007669"/>
    <property type="project" value="TreeGrafter"/>
</dbReference>